<reference evidence="10" key="1">
    <citation type="submission" date="2022-11" db="EMBL/GenBank/DDBJ databases">
        <title>Centuries of genome instability and evolution in soft-shell clam transmissible cancer (bioRxiv).</title>
        <authorList>
            <person name="Hart S.F.M."/>
            <person name="Yonemitsu M.A."/>
            <person name="Giersch R.M."/>
            <person name="Beal B.F."/>
            <person name="Arriagada G."/>
            <person name="Davis B.W."/>
            <person name="Ostrander E.A."/>
            <person name="Goff S.P."/>
            <person name="Metzger M.J."/>
        </authorList>
    </citation>
    <scope>NUCLEOTIDE SEQUENCE</scope>
    <source>
        <strain evidence="10">MELC-2E11</strain>
        <tissue evidence="10">Siphon/mantle</tissue>
    </source>
</reference>
<keyword evidence="11" id="KW-1185">Reference proteome</keyword>
<evidence type="ECO:0000256" key="7">
    <source>
        <dbReference type="SAM" id="Phobius"/>
    </source>
</evidence>
<evidence type="ECO:0000256" key="1">
    <source>
        <dbReference type="ARBA" id="ARBA00004308"/>
    </source>
</evidence>
<dbReference type="InterPro" id="IPR009790">
    <property type="entry name" value="TMEM106"/>
</dbReference>
<evidence type="ECO:0000256" key="5">
    <source>
        <dbReference type="ARBA" id="ARBA00023136"/>
    </source>
</evidence>
<evidence type="ECO:0000313" key="11">
    <source>
        <dbReference type="Proteomes" id="UP001164746"/>
    </source>
</evidence>
<feature type="transmembrane region" description="Helical" evidence="7">
    <location>
        <begin position="86"/>
        <end position="109"/>
    </location>
</feature>
<dbReference type="InterPro" id="IPR048511">
    <property type="entry name" value="TMEM106_N"/>
</dbReference>
<evidence type="ECO:0000313" key="10">
    <source>
        <dbReference type="EMBL" id="WAQ94711.1"/>
    </source>
</evidence>
<dbReference type="Pfam" id="PF07092">
    <property type="entry name" value="TMEM106"/>
    <property type="match status" value="1"/>
</dbReference>
<protein>
    <submittedName>
        <fullName evidence="10">T106B-like protein</fullName>
    </submittedName>
</protein>
<feature type="region of interest" description="Disordered" evidence="6">
    <location>
        <begin position="20"/>
        <end position="41"/>
    </location>
</feature>
<proteinExistence type="inferred from homology"/>
<evidence type="ECO:0000259" key="9">
    <source>
        <dbReference type="Pfam" id="PF21002"/>
    </source>
</evidence>
<dbReference type="Proteomes" id="UP001164746">
    <property type="component" value="Chromosome 1"/>
</dbReference>
<dbReference type="EMBL" id="CP111012">
    <property type="protein sequence ID" value="WAQ94711.1"/>
    <property type="molecule type" value="Genomic_DNA"/>
</dbReference>
<evidence type="ECO:0000256" key="2">
    <source>
        <dbReference type="ARBA" id="ARBA00008111"/>
    </source>
</evidence>
<comment type="subcellular location">
    <subcellularLocation>
        <location evidence="1">Endomembrane system</location>
    </subcellularLocation>
</comment>
<feature type="domain" description="Transmembrane protein 106 N-terminal" evidence="9">
    <location>
        <begin position="10"/>
        <end position="86"/>
    </location>
</feature>
<dbReference type="PANTHER" id="PTHR28556:SF4">
    <property type="entry name" value="TRANSMEMBRANE PROTEIN 106A"/>
    <property type="match status" value="1"/>
</dbReference>
<evidence type="ECO:0000259" key="8">
    <source>
        <dbReference type="Pfam" id="PF07092"/>
    </source>
</evidence>
<gene>
    <name evidence="10" type="ORF">MAR_007182</name>
</gene>
<organism evidence="10 11">
    <name type="scientific">Mya arenaria</name>
    <name type="common">Soft-shell clam</name>
    <dbReference type="NCBI Taxonomy" id="6604"/>
    <lineage>
        <taxon>Eukaryota</taxon>
        <taxon>Metazoa</taxon>
        <taxon>Spiralia</taxon>
        <taxon>Lophotrochozoa</taxon>
        <taxon>Mollusca</taxon>
        <taxon>Bivalvia</taxon>
        <taxon>Autobranchia</taxon>
        <taxon>Heteroconchia</taxon>
        <taxon>Euheterodonta</taxon>
        <taxon>Imparidentia</taxon>
        <taxon>Neoheterodontei</taxon>
        <taxon>Myida</taxon>
        <taxon>Myoidea</taxon>
        <taxon>Myidae</taxon>
        <taxon>Mya</taxon>
    </lineage>
</organism>
<feature type="compositionally biased region" description="Polar residues" evidence="6">
    <location>
        <begin position="27"/>
        <end position="41"/>
    </location>
</feature>
<dbReference type="InterPro" id="IPR048509">
    <property type="entry name" value="TMEM106_C"/>
</dbReference>
<evidence type="ECO:0000256" key="6">
    <source>
        <dbReference type="SAM" id="MobiDB-lite"/>
    </source>
</evidence>
<feature type="domain" description="Transmembrane protein 106 C-terminal" evidence="8">
    <location>
        <begin position="128"/>
        <end position="195"/>
    </location>
</feature>
<dbReference type="PANTHER" id="PTHR28556">
    <property type="entry name" value="TRANSMEMBRANE PROTEIN 106B"/>
    <property type="match status" value="1"/>
</dbReference>
<keyword evidence="5 7" id="KW-0472">Membrane</keyword>
<name>A0ABY7DAL9_MYAAR</name>
<accession>A0ABY7DAL9</accession>
<evidence type="ECO:0000256" key="3">
    <source>
        <dbReference type="ARBA" id="ARBA00022692"/>
    </source>
</evidence>
<comment type="similarity">
    <text evidence="2">Belongs to the TMEM106 family.</text>
</comment>
<keyword evidence="4 7" id="KW-1133">Transmembrane helix</keyword>
<keyword evidence="3 7" id="KW-0812">Transmembrane</keyword>
<evidence type="ECO:0000256" key="4">
    <source>
        <dbReference type="ARBA" id="ARBA00022989"/>
    </source>
</evidence>
<dbReference type="Pfam" id="PF21002">
    <property type="entry name" value="TMEM106_N"/>
    <property type="match status" value="1"/>
</dbReference>
<sequence length="243" mass="27095">MKMSSNRLYQSENSTLMNGLNVDHQHYGSSTQHDANESEGSQYTELLRGSVPCPTCRGVGNIPKEQEGELVALIPMKDKRLRPRRTYIWVGLAVLLTLVLAGLLIFFIMPRSVDIASKRPYLRPVGAVYNRFNVSNQNFFEIKVTSVKLTVLYDTQVISESSNFTNLLVPMRGQRQYFIDIPITFNLKNQMGYMAEKPSTIAPPLTKPPQNTTTTATTTTAAITTTTTNVTTAKEPMRVTAPS</sequence>